<dbReference type="AlphaFoldDB" id="A0AAN9RP32"/>
<organism evidence="2 3">
    <name type="scientific">Phaseolus coccineus</name>
    <name type="common">Scarlet runner bean</name>
    <name type="synonym">Phaseolus multiflorus</name>
    <dbReference type="NCBI Taxonomy" id="3886"/>
    <lineage>
        <taxon>Eukaryota</taxon>
        <taxon>Viridiplantae</taxon>
        <taxon>Streptophyta</taxon>
        <taxon>Embryophyta</taxon>
        <taxon>Tracheophyta</taxon>
        <taxon>Spermatophyta</taxon>
        <taxon>Magnoliopsida</taxon>
        <taxon>eudicotyledons</taxon>
        <taxon>Gunneridae</taxon>
        <taxon>Pentapetalae</taxon>
        <taxon>rosids</taxon>
        <taxon>fabids</taxon>
        <taxon>Fabales</taxon>
        <taxon>Fabaceae</taxon>
        <taxon>Papilionoideae</taxon>
        <taxon>50 kb inversion clade</taxon>
        <taxon>NPAAA clade</taxon>
        <taxon>indigoferoid/millettioid clade</taxon>
        <taxon>Phaseoleae</taxon>
        <taxon>Phaseolus</taxon>
    </lineage>
</organism>
<gene>
    <name evidence="2" type="ORF">VNO80_06710</name>
</gene>
<dbReference type="EMBL" id="JAYMYR010000003">
    <property type="protein sequence ID" value="KAK7373308.1"/>
    <property type="molecule type" value="Genomic_DNA"/>
</dbReference>
<proteinExistence type="predicted"/>
<sequence>MFVVQYLGSSRSWTSCSHSSKPGVDSRGRAEPHLAVGRSSLLGRVQTGLKGGGMKDSDLTGDSSLARANQSMGICKSEGTVDRRLKSQKREKEWAQPHARVFDPKGIENETRIYVNYLWSGVTILNLLFPISPLPCFSFSRRQFKGTLPIPSLRWNKTQTVPSADRSSYLYCLSNPKILIHGGVLRVGSDPIPAVKLLIDPAHLPLKLECLSFIEEATHPRNR</sequence>
<keyword evidence="3" id="KW-1185">Reference proteome</keyword>
<evidence type="ECO:0000256" key="1">
    <source>
        <dbReference type="SAM" id="MobiDB-lite"/>
    </source>
</evidence>
<dbReference type="Proteomes" id="UP001374584">
    <property type="component" value="Unassembled WGS sequence"/>
</dbReference>
<comment type="caution">
    <text evidence="2">The sequence shown here is derived from an EMBL/GenBank/DDBJ whole genome shotgun (WGS) entry which is preliminary data.</text>
</comment>
<reference evidence="2 3" key="1">
    <citation type="submission" date="2024-01" db="EMBL/GenBank/DDBJ databases">
        <title>The genomes of 5 underutilized Papilionoideae crops provide insights into root nodulation and disease resistanc.</title>
        <authorList>
            <person name="Jiang F."/>
        </authorList>
    </citation>
    <scope>NUCLEOTIDE SEQUENCE [LARGE SCALE GENOMIC DNA]</scope>
    <source>
        <strain evidence="2">JINMINGXINNONG_FW02</strain>
        <tissue evidence="2">Leaves</tissue>
    </source>
</reference>
<feature type="compositionally biased region" description="Low complexity" evidence="1">
    <location>
        <begin position="9"/>
        <end position="20"/>
    </location>
</feature>
<accession>A0AAN9RP32</accession>
<name>A0AAN9RP32_PHACN</name>
<evidence type="ECO:0000313" key="2">
    <source>
        <dbReference type="EMBL" id="KAK7373308.1"/>
    </source>
</evidence>
<evidence type="ECO:0000313" key="3">
    <source>
        <dbReference type="Proteomes" id="UP001374584"/>
    </source>
</evidence>
<protein>
    <submittedName>
        <fullName evidence="2">Uncharacterized protein</fullName>
    </submittedName>
</protein>
<feature type="region of interest" description="Disordered" evidence="1">
    <location>
        <begin position="9"/>
        <end position="30"/>
    </location>
</feature>